<feature type="transmembrane region" description="Helical" evidence="1">
    <location>
        <begin position="15"/>
        <end position="37"/>
    </location>
</feature>
<dbReference type="Pfam" id="PF00615">
    <property type="entry name" value="RGS"/>
    <property type="match status" value="1"/>
</dbReference>
<accession>A0A4P9Z014</accession>
<keyword evidence="4" id="KW-1185">Reference proteome</keyword>
<dbReference type="InterPro" id="IPR044926">
    <property type="entry name" value="RGS_subdomain_2"/>
</dbReference>
<dbReference type="AlphaFoldDB" id="A0A4P9Z014"/>
<keyword evidence="1" id="KW-0812">Transmembrane</keyword>
<dbReference type="Proteomes" id="UP000278143">
    <property type="component" value="Unassembled WGS sequence"/>
</dbReference>
<feature type="transmembrane region" description="Helical" evidence="1">
    <location>
        <begin position="228"/>
        <end position="254"/>
    </location>
</feature>
<evidence type="ECO:0000313" key="3">
    <source>
        <dbReference type="EMBL" id="RKP24660.1"/>
    </source>
</evidence>
<keyword evidence="1" id="KW-1133">Transmembrane helix</keyword>
<feature type="transmembrane region" description="Helical" evidence="1">
    <location>
        <begin position="274"/>
        <end position="294"/>
    </location>
</feature>
<feature type="transmembrane region" description="Helical" evidence="1">
    <location>
        <begin position="314"/>
        <end position="334"/>
    </location>
</feature>
<dbReference type="OrthoDB" id="2140178at2759"/>
<feature type="transmembrane region" description="Helical" evidence="1">
    <location>
        <begin position="49"/>
        <end position="69"/>
    </location>
</feature>
<evidence type="ECO:0000259" key="2">
    <source>
        <dbReference type="PROSITE" id="PS50132"/>
    </source>
</evidence>
<organism evidence="3 4">
    <name type="scientific">Syncephalis pseudoplumigaleata</name>
    <dbReference type="NCBI Taxonomy" id="1712513"/>
    <lineage>
        <taxon>Eukaryota</taxon>
        <taxon>Fungi</taxon>
        <taxon>Fungi incertae sedis</taxon>
        <taxon>Zoopagomycota</taxon>
        <taxon>Zoopagomycotina</taxon>
        <taxon>Zoopagomycetes</taxon>
        <taxon>Zoopagales</taxon>
        <taxon>Piptocephalidaceae</taxon>
        <taxon>Syncephalis</taxon>
    </lineage>
</organism>
<sequence length="550" mass="62715">MTQNTTHEKINRPMLAVYAATLGVLLVYYAATTTLFLKSRILQNMRRRTMLPTVISVVFIVLTTIYYLLAAPLRMYISCSASLWTSYLLLPTGILTMGTRMFNLAAVRRSHEAAVLHVEESVAAQEIDVQRQLAERQPAKLGSSDSQQSGQLHPWASHPSAEALEEGKRHTWSLSNNSMSPDAYVPLDHSTHNTAFAGSRRRHAYPHETFALNRWFLHHLDLCSVKSLLTYLVGYMIAALIYTCVVQFVSFGNGTGVPLRDWPHNDCEQRWEHYPLYGLFFSLIFIGMISLVLLLLRQNMQTDALEMRNHGRELWLGTMMWIFVVAVYSAAALSAGHATPADEARLFPFSNLIVIACFIDHVLTIAWPTYRVYADPNNAGWRNLLTSTTNHAKTVQVTGSRAQFRKLLLDTKRFREFKLFSIRNMSVENAFFYDACRSLLRSAELHEAALREGNADPGYDERLGRRLAWLHSTFLRASADMEVNLSGSTRRRLERATRDGMLDIPMMRKAMHEVEELMFYDTYQRYLRQHGDEPDNDVCTSMTEITAAKP</sequence>
<evidence type="ECO:0000256" key="1">
    <source>
        <dbReference type="SAM" id="Phobius"/>
    </source>
</evidence>
<gene>
    <name evidence="3" type="ORF">SYNPS1DRAFT_29584</name>
</gene>
<dbReference type="PROSITE" id="PS50132">
    <property type="entry name" value="RGS"/>
    <property type="match status" value="1"/>
</dbReference>
<dbReference type="SUPFAM" id="SSF48097">
    <property type="entry name" value="Regulator of G-protein signaling, RGS"/>
    <property type="match status" value="1"/>
</dbReference>
<proteinExistence type="predicted"/>
<feature type="transmembrane region" description="Helical" evidence="1">
    <location>
        <begin position="346"/>
        <end position="367"/>
    </location>
</feature>
<name>A0A4P9Z014_9FUNG</name>
<keyword evidence="1" id="KW-0472">Membrane</keyword>
<dbReference type="InterPro" id="IPR036305">
    <property type="entry name" value="RGS_sf"/>
</dbReference>
<dbReference type="InterPro" id="IPR016137">
    <property type="entry name" value="RGS"/>
</dbReference>
<dbReference type="EMBL" id="KZ990103">
    <property type="protein sequence ID" value="RKP24660.1"/>
    <property type="molecule type" value="Genomic_DNA"/>
</dbReference>
<evidence type="ECO:0000313" key="4">
    <source>
        <dbReference type="Proteomes" id="UP000278143"/>
    </source>
</evidence>
<feature type="transmembrane region" description="Helical" evidence="1">
    <location>
        <begin position="75"/>
        <end position="99"/>
    </location>
</feature>
<reference evidence="4" key="1">
    <citation type="journal article" date="2018" name="Nat. Microbiol.">
        <title>Leveraging single-cell genomics to expand the fungal tree of life.</title>
        <authorList>
            <person name="Ahrendt S.R."/>
            <person name="Quandt C.A."/>
            <person name="Ciobanu D."/>
            <person name="Clum A."/>
            <person name="Salamov A."/>
            <person name="Andreopoulos B."/>
            <person name="Cheng J.F."/>
            <person name="Woyke T."/>
            <person name="Pelin A."/>
            <person name="Henrissat B."/>
            <person name="Reynolds N.K."/>
            <person name="Benny G.L."/>
            <person name="Smith M.E."/>
            <person name="James T.Y."/>
            <person name="Grigoriev I.V."/>
        </authorList>
    </citation>
    <scope>NUCLEOTIDE SEQUENCE [LARGE SCALE GENOMIC DNA]</scope>
    <source>
        <strain evidence="4">Benny S71-1</strain>
    </source>
</reference>
<dbReference type="Gene3D" id="1.10.167.10">
    <property type="entry name" value="Regulator of G-protein Signalling 4, domain 2"/>
    <property type="match status" value="1"/>
</dbReference>
<feature type="domain" description="RGS" evidence="2">
    <location>
        <begin position="403"/>
        <end position="528"/>
    </location>
</feature>
<protein>
    <recommendedName>
        <fullName evidence="2">RGS domain-containing protein</fullName>
    </recommendedName>
</protein>